<dbReference type="PANTHER" id="PTHR30337:SF0">
    <property type="entry name" value="NUCLEASE SBCCD SUBUNIT D"/>
    <property type="match status" value="1"/>
</dbReference>
<organism evidence="2">
    <name type="scientific">marine metagenome</name>
    <dbReference type="NCBI Taxonomy" id="408172"/>
    <lineage>
        <taxon>unclassified sequences</taxon>
        <taxon>metagenomes</taxon>
        <taxon>ecological metagenomes</taxon>
    </lineage>
</organism>
<reference evidence="2" key="1">
    <citation type="submission" date="2018-05" db="EMBL/GenBank/DDBJ databases">
        <authorList>
            <person name="Lanie J.A."/>
            <person name="Ng W.-L."/>
            <person name="Kazmierczak K.M."/>
            <person name="Andrzejewski T.M."/>
            <person name="Davidsen T.M."/>
            <person name="Wayne K.J."/>
            <person name="Tettelin H."/>
            <person name="Glass J.I."/>
            <person name="Rusch D."/>
            <person name="Podicherti R."/>
            <person name="Tsui H.-C.T."/>
            <person name="Winkler M.E."/>
        </authorList>
    </citation>
    <scope>NUCLEOTIDE SEQUENCE</scope>
</reference>
<sequence>MFKKAAVFTDIHFGLKSNSKIHNDDCEDFIDWFIKQALDNNCETGIFCGDWHHNRNSINLTTMKATIKSLEKLGKAFKQFFYFPGNHDLYYKDKRDIHSIEFGKHIPGITVINKITKKDNVALIPWLIGDEWKQIEKIKSKYIFGHFELPSFYMNAMIQMPEHGDLRAKHFVNQEYVFSGHFHKRQQKGKIHYIGNAFPHNYADVWDDERGMMILDKENNKEPEYIDWPDCPKYRTTTLSALLDPDQKIIKPKMYLRVTIDVPISYEEASFIKETFSKQHNCREISLIPQNIVEEISTELDIAQFESVDQIVAGEISAIESDSFNKTTLLEIYNEL</sequence>
<name>A0A382FTN3_9ZZZZ</name>
<dbReference type="InterPro" id="IPR050535">
    <property type="entry name" value="DNA_Repair-Maintenance_Comp"/>
</dbReference>
<dbReference type="InterPro" id="IPR029052">
    <property type="entry name" value="Metallo-depent_PP-like"/>
</dbReference>
<evidence type="ECO:0000259" key="1">
    <source>
        <dbReference type="Pfam" id="PF00149"/>
    </source>
</evidence>
<protein>
    <recommendedName>
        <fullName evidence="1">Calcineurin-like phosphoesterase domain-containing protein</fullName>
    </recommendedName>
</protein>
<evidence type="ECO:0000313" key="2">
    <source>
        <dbReference type="EMBL" id="SVB65321.1"/>
    </source>
</evidence>
<dbReference type="GO" id="GO:0016787">
    <property type="term" value="F:hydrolase activity"/>
    <property type="evidence" value="ECO:0007669"/>
    <property type="project" value="InterPro"/>
</dbReference>
<gene>
    <name evidence="2" type="ORF">METZ01_LOCUS218175</name>
</gene>
<dbReference type="Pfam" id="PF00149">
    <property type="entry name" value="Metallophos"/>
    <property type="match status" value="1"/>
</dbReference>
<dbReference type="Gene3D" id="3.60.21.10">
    <property type="match status" value="1"/>
</dbReference>
<dbReference type="PANTHER" id="PTHR30337">
    <property type="entry name" value="COMPONENT OF ATP-DEPENDENT DSDNA EXONUCLEASE"/>
    <property type="match status" value="1"/>
</dbReference>
<dbReference type="EMBL" id="UINC01051315">
    <property type="protein sequence ID" value="SVB65321.1"/>
    <property type="molecule type" value="Genomic_DNA"/>
</dbReference>
<accession>A0A382FTN3</accession>
<dbReference type="InterPro" id="IPR004843">
    <property type="entry name" value="Calcineurin-like_PHP"/>
</dbReference>
<dbReference type="SUPFAM" id="SSF56300">
    <property type="entry name" value="Metallo-dependent phosphatases"/>
    <property type="match status" value="1"/>
</dbReference>
<proteinExistence type="predicted"/>
<feature type="domain" description="Calcineurin-like phosphoesterase" evidence="1">
    <location>
        <begin position="5"/>
        <end position="184"/>
    </location>
</feature>
<dbReference type="AlphaFoldDB" id="A0A382FTN3"/>